<evidence type="ECO:0000256" key="7">
    <source>
        <dbReference type="ARBA" id="ARBA00022833"/>
    </source>
</evidence>
<dbReference type="Gene3D" id="3.30.40.10">
    <property type="entry name" value="Zinc/RING finger domain, C3HC4 (zinc finger)"/>
    <property type="match status" value="1"/>
</dbReference>
<keyword evidence="2" id="KW-0479">Metal-binding</keyword>
<dbReference type="GO" id="GO:0005634">
    <property type="term" value="C:nucleus"/>
    <property type="evidence" value="ECO:0007669"/>
    <property type="project" value="TreeGrafter"/>
</dbReference>
<feature type="domain" description="Helicase ATP-binding" evidence="12">
    <location>
        <begin position="383"/>
        <end position="557"/>
    </location>
</feature>
<evidence type="ECO:0000256" key="9">
    <source>
        <dbReference type="PROSITE-ProRule" id="PRU00175"/>
    </source>
</evidence>
<dbReference type="PROSITE" id="PS50089">
    <property type="entry name" value="ZF_RING_2"/>
    <property type="match status" value="1"/>
</dbReference>
<dbReference type="GO" id="GO:0008270">
    <property type="term" value="F:zinc ion binding"/>
    <property type="evidence" value="ECO:0007669"/>
    <property type="project" value="UniProtKB-KW"/>
</dbReference>
<evidence type="ECO:0000256" key="4">
    <source>
        <dbReference type="ARBA" id="ARBA00022771"/>
    </source>
</evidence>
<dbReference type="SMART" id="SM00487">
    <property type="entry name" value="DEXDc"/>
    <property type="match status" value="1"/>
</dbReference>
<evidence type="ECO:0000259" key="13">
    <source>
        <dbReference type="PROSITE" id="PS51194"/>
    </source>
</evidence>
<keyword evidence="4 9" id="KW-0863">Zinc-finger</keyword>
<reference evidence="14 15" key="1">
    <citation type="journal article" date="2018" name="New Phytol.">
        <title>Phylogenomics of Endogonaceae and evolution of mycorrhizas within Mucoromycota.</title>
        <authorList>
            <person name="Chang Y."/>
            <person name="Desiro A."/>
            <person name="Na H."/>
            <person name="Sandor L."/>
            <person name="Lipzen A."/>
            <person name="Clum A."/>
            <person name="Barry K."/>
            <person name="Grigoriev I.V."/>
            <person name="Martin F.M."/>
            <person name="Stajich J.E."/>
            <person name="Smith M.E."/>
            <person name="Bonito G."/>
            <person name="Spatafora J.W."/>
        </authorList>
    </citation>
    <scope>NUCLEOTIDE SEQUENCE [LARGE SCALE GENOMIC DNA]</scope>
    <source>
        <strain evidence="14 15">GMNB39</strain>
    </source>
</reference>
<dbReference type="AlphaFoldDB" id="A0A433D0F6"/>
<dbReference type="OrthoDB" id="448448at2759"/>
<comment type="caution">
    <text evidence="14">The sequence shown here is derived from an EMBL/GenBank/DDBJ whole genome shotgun (WGS) entry which is preliminary data.</text>
</comment>
<evidence type="ECO:0000256" key="10">
    <source>
        <dbReference type="SAM" id="MobiDB-lite"/>
    </source>
</evidence>
<dbReference type="PANTHER" id="PTHR45626">
    <property type="entry name" value="TRANSCRIPTION TERMINATION FACTOR 2-RELATED"/>
    <property type="match status" value="1"/>
</dbReference>
<keyword evidence="3" id="KW-0547">Nucleotide-binding</keyword>
<dbReference type="GO" id="GO:0016787">
    <property type="term" value="F:hydrolase activity"/>
    <property type="evidence" value="ECO:0007669"/>
    <property type="project" value="UniProtKB-KW"/>
</dbReference>
<dbReference type="Proteomes" id="UP000268093">
    <property type="component" value="Unassembled WGS sequence"/>
</dbReference>
<dbReference type="GO" id="GO:0008094">
    <property type="term" value="F:ATP-dependent activity, acting on DNA"/>
    <property type="evidence" value="ECO:0007669"/>
    <property type="project" value="TreeGrafter"/>
</dbReference>
<evidence type="ECO:0000256" key="2">
    <source>
        <dbReference type="ARBA" id="ARBA00022723"/>
    </source>
</evidence>
<sequence length="1001" mass="110485">MNNTATNTQSIEDEIAFYEALIASLPVPSNQSDIHKLQTTLANLKIRLTQSRTANNLPLEPVHLEPFASPPQTQQQQSTPRKDIPLPPDTKRHGQHLTDDELASPSKRTRFVMDVDESWLVPMIYLPPLPPLPPPPALPASTTFASSSSSAIGTSQWTATNTKTPPDLSPELLSSLGVNIEEQHQIELEITMLKHQQEATDAQFARQLQEQLEHEELQQREEARQNQMRADEALAKELASRWGDSSASSSAPATSTHLIHIRGSDSNSSGSQFERYSAQDLLDADERLAKQMQEEENQLVEEGLLPRPAFQPIVVDPATDQSWIEEQPPPTTPQHTSPIYLLQDLLTTTADITSNGLERTPDPDGLLVPLMTHQRIGVAWMERMEENVTKGGILADDMGLGKTVQALALLLARSPKEDGEKGKMGRKTTLVVTPVALVHQWQKEIKTKVATGRMSVYLHHGAKRTTVAEEIEKFDVVITTYSIVAKEAAASFLKGPLVESKFYRVILDEAHVIKNSSTGLAQGCFNLDAEYRWCLTATPILNGVEDLFSLINFLRIEPYSDQGRFHCDIARPVKSGYDADVALGRVRDILKGILLRRSKTSTIDGMPIVTLPTRNVHVTRAQFSDDEVAFYERLEAKAVVAFKRYRDAGAVMRNYSHVLVLLLRLRQACLHPSLIQDVEAVGAHAGQIIAQAAQVVGKRDAVNLGLVRTMRENVVKRVLQEELESYECPICMDMAVDARIIVTCGHIYCNECLMGHYNHIGADGEKSCPGCRGPMNIAHIVSVALFLQVHKPVELPPPPPAGPDNGKGKAKANGDLLDDTGLGSVAQAVTSAKIEKMLEILEETKKTRPGEKTIVFSSFTQLLDLVEKPLRSAGYKFVRYDGSMNMQKRSSALAVLSTDPLTTVMIVSTKCGALGLNLNVANRVILLDVGWNPALDNQAIDRVHRIGQLKEVEVHRIVVPGTIEERLLVVQERKQVGVECLEDGLCVSGRKEELFKQGRGL</sequence>
<dbReference type="Pfam" id="PF00097">
    <property type="entry name" value="zf-C3HC4"/>
    <property type="match status" value="1"/>
</dbReference>
<dbReference type="Pfam" id="PF00271">
    <property type="entry name" value="Helicase_C"/>
    <property type="match status" value="1"/>
</dbReference>
<gene>
    <name evidence="14" type="ORF">BC936DRAFT_149639</name>
</gene>
<evidence type="ECO:0000256" key="5">
    <source>
        <dbReference type="ARBA" id="ARBA00022801"/>
    </source>
</evidence>
<feature type="compositionally biased region" description="Basic and acidic residues" evidence="10">
    <location>
        <begin position="80"/>
        <end position="99"/>
    </location>
</feature>
<dbReference type="InterPro" id="IPR013083">
    <property type="entry name" value="Znf_RING/FYVE/PHD"/>
</dbReference>
<evidence type="ECO:0008006" key="16">
    <source>
        <dbReference type="Google" id="ProtNLM"/>
    </source>
</evidence>
<dbReference type="Gene3D" id="3.40.50.10810">
    <property type="entry name" value="Tandem AAA-ATPase domain"/>
    <property type="match status" value="1"/>
</dbReference>
<dbReference type="InterPro" id="IPR038718">
    <property type="entry name" value="SNF2-like_sf"/>
</dbReference>
<dbReference type="PANTHER" id="PTHR45626:SF16">
    <property type="entry name" value="ATP-DEPENDENT HELICASE ULS1"/>
    <property type="match status" value="1"/>
</dbReference>
<dbReference type="InterPro" id="IPR001650">
    <property type="entry name" value="Helicase_C-like"/>
</dbReference>
<dbReference type="Gene3D" id="3.40.50.300">
    <property type="entry name" value="P-loop containing nucleotide triphosphate hydrolases"/>
    <property type="match status" value="1"/>
</dbReference>
<keyword evidence="5" id="KW-0378">Hydrolase</keyword>
<dbReference type="Pfam" id="PF00176">
    <property type="entry name" value="SNF2-rel_dom"/>
    <property type="match status" value="1"/>
</dbReference>
<dbReference type="GO" id="GO:0004386">
    <property type="term" value="F:helicase activity"/>
    <property type="evidence" value="ECO:0007669"/>
    <property type="project" value="UniProtKB-KW"/>
</dbReference>
<organism evidence="14 15">
    <name type="scientific">Jimgerdemannia flammicorona</name>
    <dbReference type="NCBI Taxonomy" id="994334"/>
    <lineage>
        <taxon>Eukaryota</taxon>
        <taxon>Fungi</taxon>
        <taxon>Fungi incertae sedis</taxon>
        <taxon>Mucoromycota</taxon>
        <taxon>Mucoromycotina</taxon>
        <taxon>Endogonomycetes</taxon>
        <taxon>Endogonales</taxon>
        <taxon>Endogonaceae</taxon>
        <taxon>Jimgerdemannia</taxon>
    </lineage>
</organism>
<keyword evidence="8" id="KW-0067">ATP-binding</keyword>
<dbReference type="InterPro" id="IPR050628">
    <property type="entry name" value="SNF2_RAD54_helicase_TF"/>
</dbReference>
<keyword evidence="7" id="KW-0862">Zinc</keyword>
<evidence type="ECO:0000256" key="6">
    <source>
        <dbReference type="ARBA" id="ARBA00022806"/>
    </source>
</evidence>
<feature type="compositionally biased region" description="Low complexity" evidence="10">
    <location>
        <begin position="70"/>
        <end position="79"/>
    </location>
</feature>
<dbReference type="SMART" id="SM00490">
    <property type="entry name" value="HELICc"/>
    <property type="match status" value="1"/>
</dbReference>
<keyword evidence="6" id="KW-0347">Helicase</keyword>
<accession>A0A433D0F6</accession>
<feature type="domain" description="RING-type" evidence="11">
    <location>
        <begin position="728"/>
        <end position="772"/>
    </location>
</feature>
<dbReference type="GO" id="GO:0005524">
    <property type="term" value="F:ATP binding"/>
    <property type="evidence" value="ECO:0007669"/>
    <property type="project" value="UniProtKB-KW"/>
</dbReference>
<dbReference type="GO" id="GO:0005737">
    <property type="term" value="C:cytoplasm"/>
    <property type="evidence" value="ECO:0007669"/>
    <property type="project" value="TreeGrafter"/>
</dbReference>
<feature type="region of interest" description="Disordered" evidence="10">
    <location>
        <begin position="794"/>
        <end position="813"/>
    </location>
</feature>
<feature type="region of interest" description="Disordered" evidence="10">
    <location>
        <begin position="62"/>
        <end position="105"/>
    </location>
</feature>
<dbReference type="InterPro" id="IPR018957">
    <property type="entry name" value="Znf_C3HC4_RING-type"/>
</dbReference>
<dbReference type="InterPro" id="IPR017907">
    <property type="entry name" value="Znf_RING_CS"/>
</dbReference>
<evidence type="ECO:0000313" key="14">
    <source>
        <dbReference type="EMBL" id="RUP44319.1"/>
    </source>
</evidence>
<keyword evidence="15" id="KW-1185">Reference proteome</keyword>
<dbReference type="InterPro" id="IPR014001">
    <property type="entry name" value="Helicase_ATP-bd"/>
</dbReference>
<dbReference type="InterPro" id="IPR027417">
    <property type="entry name" value="P-loop_NTPase"/>
</dbReference>
<dbReference type="GO" id="GO:0000724">
    <property type="term" value="P:double-strand break repair via homologous recombination"/>
    <property type="evidence" value="ECO:0007669"/>
    <property type="project" value="TreeGrafter"/>
</dbReference>
<name>A0A433D0F6_9FUNG</name>
<dbReference type="CDD" id="cd16449">
    <property type="entry name" value="RING-HC"/>
    <property type="match status" value="1"/>
</dbReference>
<dbReference type="PROSITE" id="PS51194">
    <property type="entry name" value="HELICASE_CTER"/>
    <property type="match status" value="1"/>
</dbReference>
<evidence type="ECO:0000259" key="12">
    <source>
        <dbReference type="PROSITE" id="PS51192"/>
    </source>
</evidence>
<dbReference type="CDD" id="cd18008">
    <property type="entry name" value="DEXDc_SHPRH-like"/>
    <property type="match status" value="1"/>
</dbReference>
<proteinExistence type="inferred from homology"/>
<dbReference type="InterPro" id="IPR001841">
    <property type="entry name" value="Znf_RING"/>
</dbReference>
<dbReference type="InterPro" id="IPR000330">
    <property type="entry name" value="SNF2_N"/>
</dbReference>
<protein>
    <recommendedName>
        <fullName evidence="16">SNF2 family N-terminal domain-containing protein</fullName>
    </recommendedName>
</protein>
<evidence type="ECO:0000256" key="1">
    <source>
        <dbReference type="ARBA" id="ARBA00007025"/>
    </source>
</evidence>
<dbReference type="InterPro" id="IPR049730">
    <property type="entry name" value="SNF2/RAD54-like_C"/>
</dbReference>
<dbReference type="SUPFAM" id="SSF52540">
    <property type="entry name" value="P-loop containing nucleoside triphosphate hydrolases"/>
    <property type="match status" value="2"/>
</dbReference>
<dbReference type="PROSITE" id="PS00518">
    <property type="entry name" value="ZF_RING_1"/>
    <property type="match status" value="1"/>
</dbReference>
<evidence type="ECO:0000259" key="11">
    <source>
        <dbReference type="PROSITE" id="PS50089"/>
    </source>
</evidence>
<comment type="similarity">
    <text evidence="1">Belongs to the SNF2/RAD54 helicase family.</text>
</comment>
<dbReference type="SMART" id="SM00184">
    <property type="entry name" value="RING"/>
    <property type="match status" value="1"/>
</dbReference>
<dbReference type="EMBL" id="RBNI01009141">
    <property type="protein sequence ID" value="RUP44319.1"/>
    <property type="molecule type" value="Genomic_DNA"/>
</dbReference>
<dbReference type="SUPFAM" id="SSF57850">
    <property type="entry name" value="RING/U-box"/>
    <property type="match status" value="1"/>
</dbReference>
<evidence type="ECO:0000256" key="8">
    <source>
        <dbReference type="ARBA" id="ARBA00022840"/>
    </source>
</evidence>
<feature type="domain" description="Helicase C-terminal" evidence="13">
    <location>
        <begin position="833"/>
        <end position="1001"/>
    </location>
</feature>
<evidence type="ECO:0000313" key="15">
    <source>
        <dbReference type="Proteomes" id="UP000268093"/>
    </source>
</evidence>
<dbReference type="PROSITE" id="PS51192">
    <property type="entry name" value="HELICASE_ATP_BIND_1"/>
    <property type="match status" value="1"/>
</dbReference>
<evidence type="ECO:0000256" key="3">
    <source>
        <dbReference type="ARBA" id="ARBA00022741"/>
    </source>
</evidence>
<dbReference type="CDD" id="cd18793">
    <property type="entry name" value="SF2_C_SNF"/>
    <property type="match status" value="1"/>
</dbReference>